<dbReference type="EMBL" id="LXFE01002711">
    <property type="protein sequence ID" value="OLL22825.1"/>
    <property type="molecule type" value="Genomic_DNA"/>
</dbReference>
<dbReference type="FunFam" id="1.10.1420.10:FF:000017">
    <property type="entry name" value="DNA mismatch repair protein Msh2"/>
    <property type="match status" value="1"/>
</dbReference>
<dbReference type="InterPro" id="IPR045076">
    <property type="entry name" value="MutS"/>
</dbReference>
<evidence type="ECO:0000256" key="7">
    <source>
        <dbReference type="ARBA" id="ARBA00023204"/>
    </source>
</evidence>
<dbReference type="InterPro" id="IPR000432">
    <property type="entry name" value="DNA_mismatch_repair_MutS_C"/>
</dbReference>
<keyword evidence="6 9" id="KW-0238">DNA-binding</keyword>
<dbReference type="Pfam" id="PF05190">
    <property type="entry name" value="MutS_IV"/>
    <property type="match status" value="1"/>
</dbReference>
<dbReference type="GO" id="GO:0036297">
    <property type="term" value="P:interstrand cross-link repair"/>
    <property type="evidence" value="ECO:0007669"/>
    <property type="project" value="EnsemblFungi"/>
</dbReference>
<dbReference type="InterPro" id="IPR016151">
    <property type="entry name" value="DNA_mismatch_repair_MutS_N"/>
</dbReference>
<dbReference type="SMART" id="SM00533">
    <property type="entry name" value="MUTSd"/>
    <property type="match status" value="1"/>
</dbReference>
<dbReference type="PANTHER" id="PTHR11361:SF35">
    <property type="entry name" value="DNA MISMATCH REPAIR PROTEIN MSH2"/>
    <property type="match status" value="1"/>
</dbReference>
<dbReference type="Pfam" id="PF05188">
    <property type="entry name" value="MutS_II"/>
    <property type="match status" value="1"/>
</dbReference>
<dbReference type="Proteomes" id="UP000186594">
    <property type="component" value="Unassembled WGS sequence"/>
</dbReference>
<gene>
    <name evidence="11" type="ORF">NEOLI_000949</name>
</gene>
<keyword evidence="8" id="KW-0539">Nucleus</keyword>
<comment type="function">
    <text evidence="9">Component of the post-replicative DNA mismatch repair system (MMR).</text>
</comment>
<evidence type="ECO:0000256" key="2">
    <source>
        <dbReference type="ARBA" id="ARBA00006271"/>
    </source>
</evidence>
<feature type="domain" description="DNA mismatch repair proteins mutS family" evidence="10">
    <location>
        <begin position="727"/>
        <end position="743"/>
    </location>
</feature>
<evidence type="ECO:0000256" key="6">
    <source>
        <dbReference type="ARBA" id="ARBA00023125"/>
    </source>
</evidence>
<dbReference type="FunFam" id="3.40.50.300:FF:000523">
    <property type="entry name" value="DNA mismatch repair protein"/>
    <property type="match status" value="1"/>
</dbReference>
<evidence type="ECO:0000313" key="12">
    <source>
        <dbReference type="Proteomes" id="UP000186594"/>
    </source>
</evidence>
<dbReference type="SUPFAM" id="SSF48334">
    <property type="entry name" value="DNA repair protein MutS, domain III"/>
    <property type="match status" value="1"/>
</dbReference>
<comment type="similarity">
    <text evidence="2 9">Belongs to the DNA mismatch repair MutS family.</text>
</comment>
<dbReference type="GO" id="GO:0000228">
    <property type="term" value="C:nuclear chromosome"/>
    <property type="evidence" value="ECO:0007669"/>
    <property type="project" value="EnsemblFungi"/>
</dbReference>
<dbReference type="GO" id="GO:0030466">
    <property type="term" value="P:silent mating-type cassette heterochromatin formation"/>
    <property type="evidence" value="ECO:0007669"/>
    <property type="project" value="EnsemblFungi"/>
</dbReference>
<dbReference type="GO" id="GO:0140664">
    <property type="term" value="F:ATP-dependent DNA damage sensor activity"/>
    <property type="evidence" value="ECO:0007669"/>
    <property type="project" value="InterPro"/>
</dbReference>
<organism evidence="11 12">
    <name type="scientific">Neolecta irregularis (strain DAH-3)</name>
    <dbReference type="NCBI Taxonomy" id="1198029"/>
    <lineage>
        <taxon>Eukaryota</taxon>
        <taxon>Fungi</taxon>
        <taxon>Dikarya</taxon>
        <taxon>Ascomycota</taxon>
        <taxon>Taphrinomycotina</taxon>
        <taxon>Neolectales</taxon>
        <taxon>Neolectaceae</taxon>
        <taxon>Neolecta</taxon>
    </lineage>
</organism>
<dbReference type="STRING" id="1198029.A0A1U7LJJ2"/>
<dbReference type="Gene3D" id="1.10.1420.10">
    <property type="match status" value="2"/>
</dbReference>
<dbReference type="GO" id="GO:0000735">
    <property type="term" value="P:removal of nonhomologous ends"/>
    <property type="evidence" value="ECO:0007669"/>
    <property type="project" value="EnsemblFungi"/>
</dbReference>
<dbReference type="OrthoDB" id="295033at2759"/>
<dbReference type="PANTHER" id="PTHR11361">
    <property type="entry name" value="DNA MISMATCH REPAIR PROTEIN MUTS FAMILY MEMBER"/>
    <property type="match status" value="1"/>
</dbReference>
<evidence type="ECO:0000256" key="4">
    <source>
        <dbReference type="ARBA" id="ARBA00022763"/>
    </source>
</evidence>
<dbReference type="OMA" id="LVRFPQK"/>
<dbReference type="Pfam" id="PF00488">
    <property type="entry name" value="MutS_V"/>
    <property type="match status" value="1"/>
</dbReference>
<dbReference type="GO" id="GO:0000403">
    <property type="term" value="F:Y-form DNA binding"/>
    <property type="evidence" value="ECO:0007669"/>
    <property type="project" value="EnsemblFungi"/>
</dbReference>
<dbReference type="AlphaFoldDB" id="A0A1U7LJJ2"/>
<dbReference type="FunFam" id="3.30.420.110:FF:000002">
    <property type="entry name" value="DNA mismatch repair protein"/>
    <property type="match status" value="1"/>
</dbReference>
<name>A0A1U7LJJ2_NEOID</name>
<dbReference type="CDD" id="cd03285">
    <property type="entry name" value="ABC_MSH2_euk"/>
    <property type="match status" value="1"/>
</dbReference>
<evidence type="ECO:0000259" key="10">
    <source>
        <dbReference type="PROSITE" id="PS00486"/>
    </source>
</evidence>
<evidence type="ECO:0000313" key="11">
    <source>
        <dbReference type="EMBL" id="OLL22825.1"/>
    </source>
</evidence>
<accession>A0A1U7LJJ2</accession>
<keyword evidence="3 9" id="KW-0547">Nucleotide-binding</keyword>
<dbReference type="GO" id="GO:0006311">
    <property type="term" value="P:meiotic gene conversion"/>
    <property type="evidence" value="ECO:0007669"/>
    <property type="project" value="EnsemblFungi"/>
</dbReference>
<dbReference type="GO" id="GO:0032137">
    <property type="term" value="F:guanine/thymine mispair binding"/>
    <property type="evidence" value="ECO:0007669"/>
    <property type="project" value="EnsemblFungi"/>
</dbReference>
<dbReference type="GO" id="GO:0043570">
    <property type="term" value="P:maintenance of DNA repeat elements"/>
    <property type="evidence" value="ECO:0007669"/>
    <property type="project" value="EnsemblFungi"/>
</dbReference>
<comment type="caution">
    <text evidence="11">The sequence shown here is derived from an EMBL/GenBank/DDBJ whole genome shotgun (WGS) entry which is preliminary data.</text>
</comment>
<comment type="subcellular location">
    <subcellularLocation>
        <location evidence="1">Nucleus</location>
    </subcellularLocation>
</comment>
<dbReference type="Gene3D" id="3.30.420.110">
    <property type="entry name" value="MutS, connector domain"/>
    <property type="match status" value="1"/>
</dbReference>
<dbReference type="GO" id="GO:0043111">
    <property type="term" value="P:replication fork arrest"/>
    <property type="evidence" value="ECO:0007669"/>
    <property type="project" value="EnsemblFungi"/>
</dbReference>
<dbReference type="SMART" id="SM00534">
    <property type="entry name" value="MUTSac"/>
    <property type="match status" value="1"/>
</dbReference>
<dbReference type="GO" id="GO:0016887">
    <property type="term" value="F:ATP hydrolysis activity"/>
    <property type="evidence" value="ECO:0007669"/>
    <property type="project" value="EnsemblFungi"/>
</dbReference>
<dbReference type="InterPro" id="IPR027417">
    <property type="entry name" value="P-loop_NTPase"/>
</dbReference>
<sequence>MAVKKDDRPDLVLDDAAGFISFYRNLPQKDSSTIRLFERGDFYSVHGPDAAFVSEAVYRTTTILKYLGKTSNGNGGLASCTLSKTAFRTFLHDALVNRNLRIEIWASDNSRNKSFHLAKQASPGNLQDVEELMLGYRDLNSNPVIIAVKLQVNVEGRLVGVGFANANLRELGVCEFIDNEVFSNLESLVIQLGAKECVLQQDQKKDYDLTKIRETIDRCGIVITEKRAVDFNSRDIAQDLRRLMNGDVNTSVLPQLDLKVASSALAALIRYLNLLSDSTNFGQYQLYQHDLAHFMKLDASAVKALNLMPSPREGANKSMSLFGLLNKCKSSLGTRLLSQWLKQPLMSFSEIQDRHTLVEAFVEHSEVRQIFQEDLLKAKQISGIEDVVRVYQLAIRLPSFVENLEAIIDEKHSDLIKKTYTDPFRGHIVNLDKFQEMVETTIDLEALDNHEFLIKVDFDESLQEIRNRLNDLKSGIEEIHIEVGDVLGMDTTKKLKLEQHMVHNYSLRVTRTDSACLRGKKEYIDLATQKNGVIFTTKKLMSLSKEYEECQRSYKSHQAGLVKEVVEIAASYCPVLEKLAGVIAHLDVIISFAHVSVYAPAPYVRPKMNQRGQEKCVLVEARHPCLEVQDDVSFIPNDVLLERGKSEFLIITGPNMGGKSTYIRLIGVIALMAQVGCFVPCLEAELCIFDCILARVGASDSQLKGVSTFMQEMLETATILKTATSDSLIIIDELGRGTSTTDGFGLAWAISEHIINNIKAFTLFATHFHELTVLANGSPVVKNLHVVAHVGENGESREITLLYKIEEGICDQSFGIHVAEIARFPEKVVKMAKRKANELEDFSGKGMNTRMKCSKEEIEEGSRLMKELLIEWKNSIDLQNMTEEEMLAKFRDVLESDRGKDVMNLAFIKDAIETL</sequence>
<dbReference type="GO" id="GO:0000400">
    <property type="term" value="F:four-way junction DNA binding"/>
    <property type="evidence" value="ECO:0007669"/>
    <property type="project" value="EnsemblFungi"/>
</dbReference>
<dbReference type="InterPro" id="IPR007861">
    <property type="entry name" value="DNA_mismatch_repair_MutS_clamp"/>
</dbReference>
<keyword evidence="5" id="KW-0067">ATP-binding</keyword>
<keyword evidence="4 9" id="KW-0227">DNA damage</keyword>
<dbReference type="InterPro" id="IPR036678">
    <property type="entry name" value="MutS_con_dom_sf"/>
</dbReference>
<dbReference type="PIRSF" id="PIRSF005813">
    <property type="entry name" value="MSH2"/>
    <property type="match status" value="1"/>
</dbReference>
<dbReference type="SUPFAM" id="SSF52540">
    <property type="entry name" value="P-loop containing nucleoside triphosphate hydrolases"/>
    <property type="match status" value="1"/>
</dbReference>
<dbReference type="Gene3D" id="3.40.1170.10">
    <property type="entry name" value="DNA repair protein MutS, domain I"/>
    <property type="match status" value="1"/>
</dbReference>
<dbReference type="Pfam" id="PF01624">
    <property type="entry name" value="MutS_I"/>
    <property type="match status" value="1"/>
</dbReference>
<dbReference type="InterPro" id="IPR007695">
    <property type="entry name" value="DNA_mismatch_repair_MutS-lik_N"/>
</dbReference>
<protein>
    <submittedName>
        <fullName evidence="11">DNA mismatch repair protein msh-2</fullName>
    </submittedName>
</protein>
<dbReference type="GO" id="GO:0032138">
    <property type="term" value="F:single base insertion or deletion binding"/>
    <property type="evidence" value="ECO:0007669"/>
    <property type="project" value="EnsemblFungi"/>
</dbReference>
<reference evidence="11 12" key="1">
    <citation type="submission" date="2016-04" db="EMBL/GenBank/DDBJ databases">
        <title>Evolutionary innovation and constraint leading to complex multicellularity in the Ascomycota.</title>
        <authorList>
            <person name="Cisse O."/>
            <person name="Nguyen A."/>
            <person name="Hewitt D.A."/>
            <person name="Jedd G."/>
            <person name="Stajich J.E."/>
        </authorList>
    </citation>
    <scope>NUCLEOTIDE SEQUENCE [LARGE SCALE GENOMIC DNA]</scope>
    <source>
        <strain evidence="11 12">DAH-3</strain>
    </source>
</reference>
<dbReference type="InterPro" id="IPR007696">
    <property type="entry name" value="DNA_mismatch_repair_MutS_core"/>
</dbReference>
<dbReference type="GO" id="GO:0000404">
    <property type="term" value="F:heteroduplex DNA loop binding"/>
    <property type="evidence" value="ECO:0007669"/>
    <property type="project" value="EnsemblFungi"/>
</dbReference>
<evidence type="ECO:0000256" key="8">
    <source>
        <dbReference type="ARBA" id="ARBA00023242"/>
    </source>
</evidence>
<keyword evidence="7 9" id="KW-0234">DNA repair</keyword>
<dbReference type="GO" id="GO:0005524">
    <property type="term" value="F:ATP binding"/>
    <property type="evidence" value="ECO:0007669"/>
    <property type="project" value="UniProtKB-KW"/>
</dbReference>
<dbReference type="GO" id="GO:0000710">
    <property type="term" value="P:meiotic mismatch repair"/>
    <property type="evidence" value="ECO:0007669"/>
    <property type="project" value="EnsemblFungi"/>
</dbReference>
<evidence type="ECO:0000256" key="9">
    <source>
        <dbReference type="RuleBase" id="RU003756"/>
    </source>
</evidence>
<dbReference type="GO" id="GO:0032302">
    <property type="term" value="C:MutSbeta complex"/>
    <property type="evidence" value="ECO:0007669"/>
    <property type="project" value="EnsemblFungi"/>
</dbReference>
<dbReference type="InterPro" id="IPR007860">
    <property type="entry name" value="DNA_mmatch_repair_MutS_con_dom"/>
</dbReference>
<dbReference type="InterPro" id="IPR032642">
    <property type="entry name" value="Msh2_ATP-bd"/>
</dbReference>
<dbReference type="InterPro" id="IPR036187">
    <property type="entry name" value="DNA_mismatch_repair_MutS_sf"/>
</dbReference>
<dbReference type="PROSITE" id="PS00486">
    <property type="entry name" value="DNA_MISMATCH_REPAIR_2"/>
    <property type="match status" value="1"/>
</dbReference>
<dbReference type="GO" id="GO:0007534">
    <property type="term" value="P:gene conversion at mating-type locus"/>
    <property type="evidence" value="ECO:0007669"/>
    <property type="project" value="EnsemblFungi"/>
</dbReference>
<dbReference type="Pfam" id="PF05192">
    <property type="entry name" value="MutS_III"/>
    <property type="match status" value="1"/>
</dbReference>
<evidence type="ECO:0000256" key="5">
    <source>
        <dbReference type="ARBA" id="ARBA00022840"/>
    </source>
</evidence>
<dbReference type="Gene3D" id="3.40.50.300">
    <property type="entry name" value="P-loop containing nucleotide triphosphate hydrolases"/>
    <property type="match status" value="1"/>
</dbReference>
<dbReference type="InterPro" id="IPR011184">
    <property type="entry name" value="DNA_mismatch_repair_Msh2"/>
</dbReference>
<evidence type="ECO:0000256" key="3">
    <source>
        <dbReference type="ARBA" id="ARBA00022741"/>
    </source>
</evidence>
<proteinExistence type="inferred from homology"/>
<keyword evidence="12" id="KW-1185">Reference proteome</keyword>
<dbReference type="GO" id="GO:0000406">
    <property type="term" value="F:double-strand/single-strand DNA junction binding"/>
    <property type="evidence" value="ECO:0007669"/>
    <property type="project" value="EnsemblFungi"/>
</dbReference>
<evidence type="ECO:0000256" key="1">
    <source>
        <dbReference type="ARBA" id="ARBA00004123"/>
    </source>
</evidence>
<dbReference type="GO" id="GO:0032301">
    <property type="term" value="C:MutSalpha complex"/>
    <property type="evidence" value="ECO:0007669"/>
    <property type="project" value="EnsemblFungi"/>
</dbReference>